<keyword evidence="11" id="KW-1185">Reference proteome</keyword>
<dbReference type="GO" id="GO:0051015">
    <property type="term" value="F:actin filament binding"/>
    <property type="evidence" value="ECO:0007669"/>
    <property type="project" value="TreeGrafter"/>
</dbReference>
<evidence type="ECO:0000313" key="10">
    <source>
        <dbReference type="EMBL" id="KAJ1735927.1"/>
    </source>
</evidence>
<dbReference type="InterPro" id="IPR002108">
    <property type="entry name" value="ADF-H"/>
</dbReference>
<dbReference type="GO" id="GO:0051016">
    <property type="term" value="P:barbed-end actin filament capping"/>
    <property type="evidence" value="ECO:0007669"/>
    <property type="project" value="TreeGrafter"/>
</dbReference>
<evidence type="ECO:0000256" key="5">
    <source>
        <dbReference type="ARBA" id="ARBA00023203"/>
    </source>
</evidence>
<comment type="subunit">
    <text evidence="7">Interacts with G-actin; ADP-actin form.</text>
</comment>
<evidence type="ECO:0000259" key="9">
    <source>
        <dbReference type="PROSITE" id="PS51263"/>
    </source>
</evidence>
<evidence type="ECO:0000256" key="1">
    <source>
        <dbReference type="ARBA" id="ARBA00004245"/>
    </source>
</evidence>
<proteinExistence type="inferred from homology"/>
<dbReference type="OrthoDB" id="10006997at2759"/>
<evidence type="ECO:0000256" key="3">
    <source>
        <dbReference type="ARBA" id="ARBA00022490"/>
    </source>
</evidence>
<dbReference type="Gene3D" id="3.40.20.10">
    <property type="entry name" value="Severin"/>
    <property type="match status" value="2"/>
</dbReference>
<comment type="subcellular location">
    <subcellularLocation>
        <location evidence="1">Cytoplasm</location>
        <location evidence="1">Cytoskeleton</location>
    </subcellularLocation>
</comment>
<sequence>MSSLTSGISAAPALQRFLDEARAGEHPDVAAVRVQIRGDDLVETARKTGPANGDLALLEEYLDDSAALFLLRDSTSSWYVVLWMPEGKVGVSNRMVYAASQPRLKAAVGDANVAGALQFTTLEEVFGNDAGAGAAAPTAPPATESAHQPARNVAAAPPAVVPKPPGLQASRSFAQTAATTVTTTVRYEHRVESQAIYQQTASQTEQDDGHRNIPPATEPKPQLQQRLQQPSTRQGVFVKKADPRLTMSRSELDHVDMLQQEDDARSEQLTLMRSRLRSVPGPAKPVVDTANHHANNTGIKETVAAASGGFHAVALPLSPDAKDALGGFTANVGTTVVELQVEANKCVSSARSFASTEDFAPNASEPRFYVMRTPGSRIFVYSCPESSPPRLRMVYSTASASTLEQIQELGCKVTHRLSLFSPKECTLIAVAATIRSGQAQRVGDNKSVDAVVSYVPSTPARSLPSRFSVSTTKPLEAFADESGFRQAFSNVRPDAPTPAPFKSPVAVCQPHLAASSDANDSVDSSPNTGAAAWGLRLKSSGSKSSVVRSISAVNCSTGVSTAALATATTAAPAATVAAPAATTSTEAYSTQPTPTHFSHMRIAGEAGDDSPASGVSRRSTPPTGFTGSVAGGADQAPESMRSSLPGLRSVAGNEHCTSRNSTPVISRDAKWDPWRSVSATTKTSAVRQDAPESALQSSVFTKDGGPAPGTIADFMSDIIYPPLQQAAGSGTHKATS</sequence>
<dbReference type="PANTHER" id="PTHR13759">
    <property type="entry name" value="TWINFILIN"/>
    <property type="match status" value="1"/>
</dbReference>
<feature type="compositionally biased region" description="Polar residues" evidence="8">
    <location>
        <begin position="616"/>
        <end position="626"/>
    </location>
</feature>
<protein>
    <submittedName>
        <fullName evidence="10">Twinfilin-1</fullName>
    </submittedName>
</protein>
<dbReference type="PROSITE" id="PS51263">
    <property type="entry name" value="ADF_H"/>
    <property type="match status" value="1"/>
</dbReference>
<keyword evidence="3" id="KW-0963">Cytoplasm</keyword>
<keyword evidence="4" id="KW-0677">Repeat</keyword>
<dbReference type="Proteomes" id="UP001143981">
    <property type="component" value="Unassembled WGS sequence"/>
</dbReference>
<dbReference type="EMBL" id="JANBOI010000008">
    <property type="protein sequence ID" value="KAJ1735927.1"/>
    <property type="molecule type" value="Genomic_DNA"/>
</dbReference>
<feature type="compositionally biased region" description="Low complexity" evidence="8">
    <location>
        <begin position="132"/>
        <end position="158"/>
    </location>
</feature>
<dbReference type="Pfam" id="PF00241">
    <property type="entry name" value="Cofilin_ADF"/>
    <property type="match status" value="1"/>
</dbReference>
<evidence type="ECO:0000256" key="8">
    <source>
        <dbReference type="SAM" id="MobiDB-lite"/>
    </source>
</evidence>
<dbReference type="GO" id="GO:0005737">
    <property type="term" value="C:cytoplasm"/>
    <property type="evidence" value="ECO:0007669"/>
    <property type="project" value="TreeGrafter"/>
</dbReference>
<dbReference type="PANTHER" id="PTHR13759:SF1">
    <property type="entry name" value="TWINFILIN"/>
    <property type="match status" value="1"/>
</dbReference>
<dbReference type="GO" id="GO:0005884">
    <property type="term" value="C:actin filament"/>
    <property type="evidence" value="ECO:0007669"/>
    <property type="project" value="TreeGrafter"/>
</dbReference>
<keyword evidence="5" id="KW-0009">Actin-binding</keyword>
<feature type="region of interest" description="Disordered" evidence="8">
    <location>
        <begin position="603"/>
        <end position="664"/>
    </location>
</feature>
<evidence type="ECO:0000256" key="2">
    <source>
        <dbReference type="ARBA" id="ARBA00009557"/>
    </source>
</evidence>
<organism evidence="10 11">
    <name type="scientific">Coemansia biformis</name>
    <dbReference type="NCBI Taxonomy" id="1286918"/>
    <lineage>
        <taxon>Eukaryota</taxon>
        <taxon>Fungi</taxon>
        <taxon>Fungi incertae sedis</taxon>
        <taxon>Zoopagomycota</taxon>
        <taxon>Kickxellomycotina</taxon>
        <taxon>Kickxellomycetes</taxon>
        <taxon>Kickxellales</taxon>
        <taxon>Kickxellaceae</taxon>
        <taxon>Coemansia</taxon>
    </lineage>
</organism>
<accession>A0A9W7YC07</accession>
<feature type="region of interest" description="Disordered" evidence="8">
    <location>
        <begin position="132"/>
        <end position="167"/>
    </location>
</feature>
<evidence type="ECO:0000256" key="7">
    <source>
        <dbReference type="ARBA" id="ARBA00038532"/>
    </source>
</evidence>
<dbReference type="AlphaFoldDB" id="A0A9W7YC07"/>
<gene>
    <name evidence="10" type="primary">TWF1_1</name>
    <name evidence="10" type="ORF">LPJ61_000300</name>
</gene>
<feature type="domain" description="ADF-H" evidence="9">
    <location>
        <begin position="5"/>
        <end position="135"/>
    </location>
</feature>
<keyword evidence="6" id="KW-0206">Cytoskeleton</keyword>
<evidence type="ECO:0000313" key="11">
    <source>
        <dbReference type="Proteomes" id="UP001143981"/>
    </source>
</evidence>
<comment type="similarity">
    <text evidence="2">Belongs to the actin-binding proteins ADF family. Twinfilin subfamily.</text>
</comment>
<dbReference type="InterPro" id="IPR029006">
    <property type="entry name" value="ADF-H/Gelsolin-like_dom_sf"/>
</dbReference>
<feature type="region of interest" description="Disordered" evidence="8">
    <location>
        <begin position="199"/>
        <end position="236"/>
    </location>
</feature>
<reference evidence="10" key="1">
    <citation type="submission" date="2022-07" db="EMBL/GenBank/DDBJ databases">
        <title>Phylogenomic reconstructions and comparative analyses of Kickxellomycotina fungi.</title>
        <authorList>
            <person name="Reynolds N.K."/>
            <person name="Stajich J.E."/>
            <person name="Barry K."/>
            <person name="Grigoriev I.V."/>
            <person name="Crous P."/>
            <person name="Smith M.E."/>
        </authorList>
    </citation>
    <scope>NUCLEOTIDE SEQUENCE</scope>
    <source>
        <strain evidence="10">BCRC 34381</strain>
    </source>
</reference>
<evidence type="ECO:0000256" key="6">
    <source>
        <dbReference type="ARBA" id="ARBA00023212"/>
    </source>
</evidence>
<comment type="caution">
    <text evidence="10">The sequence shown here is derived from an EMBL/GenBank/DDBJ whole genome shotgun (WGS) entry which is preliminary data.</text>
</comment>
<name>A0A9W7YC07_9FUNG</name>
<dbReference type="SUPFAM" id="SSF55753">
    <property type="entry name" value="Actin depolymerizing proteins"/>
    <property type="match status" value="2"/>
</dbReference>
<feature type="compositionally biased region" description="Low complexity" evidence="8">
    <location>
        <begin position="221"/>
        <end position="234"/>
    </location>
</feature>
<evidence type="ECO:0000256" key="4">
    <source>
        <dbReference type="ARBA" id="ARBA00022737"/>
    </source>
</evidence>
<dbReference type="GO" id="GO:0030042">
    <property type="term" value="P:actin filament depolymerization"/>
    <property type="evidence" value="ECO:0007669"/>
    <property type="project" value="TreeGrafter"/>
</dbReference>
<dbReference type="InterPro" id="IPR028458">
    <property type="entry name" value="Twinfilin"/>
</dbReference>
<dbReference type="GO" id="GO:0003785">
    <property type="term" value="F:actin monomer binding"/>
    <property type="evidence" value="ECO:0007669"/>
    <property type="project" value="TreeGrafter"/>
</dbReference>